<feature type="chain" id="PRO_5019168927" description="Acidic protein" evidence="2">
    <location>
        <begin position="30"/>
        <end position="109"/>
    </location>
</feature>
<reference evidence="3" key="5">
    <citation type="journal article" date="2021" name="G3 (Bethesda)">
        <title>Aegilops tauschii genome assembly Aet v5.0 features greater sequence contiguity and improved annotation.</title>
        <authorList>
            <person name="Wang L."/>
            <person name="Zhu T."/>
            <person name="Rodriguez J.C."/>
            <person name="Deal K.R."/>
            <person name="Dubcovsky J."/>
            <person name="McGuire P.E."/>
            <person name="Lux T."/>
            <person name="Spannagl M."/>
            <person name="Mayer K.F.X."/>
            <person name="Baldrich P."/>
            <person name="Meyers B.C."/>
            <person name="Huo N."/>
            <person name="Gu Y.Q."/>
            <person name="Zhou H."/>
            <person name="Devos K.M."/>
            <person name="Bennetzen J.L."/>
            <person name="Unver T."/>
            <person name="Budak H."/>
            <person name="Gulick P.J."/>
            <person name="Galiba G."/>
            <person name="Kalapos B."/>
            <person name="Nelson D.R."/>
            <person name="Li P."/>
            <person name="You F.M."/>
            <person name="Luo M.C."/>
            <person name="Dvorak J."/>
        </authorList>
    </citation>
    <scope>NUCLEOTIDE SEQUENCE [LARGE SCALE GENOMIC DNA]</scope>
    <source>
        <strain evidence="3">cv. AL8/78</strain>
    </source>
</reference>
<reference evidence="3" key="3">
    <citation type="journal article" date="2017" name="Nature">
        <title>Genome sequence of the progenitor of the wheat D genome Aegilops tauschii.</title>
        <authorList>
            <person name="Luo M.C."/>
            <person name="Gu Y.Q."/>
            <person name="Puiu D."/>
            <person name="Wang H."/>
            <person name="Twardziok S.O."/>
            <person name="Deal K.R."/>
            <person name="Huo N."/>
            <person name="Zhu T."/>
            <person name="Wang L."/>
            <person name="Wang Y."/>
            <person name="McGuire P.E."/>
            <person name="Liu S."/>
            <person name="Long H."/>
            <person name="Ramasamy R.K."/>
            <person name="Rodriguez J.C."/>
            <person name="Van S.L."/>
            <person name="Yuan L."/>
            <person name="Wang Z."/>
            <person name="Xia Z."/>
            <person name="Xiao L."/>
            <person name="Anderson O.D."/>
            <person name="Ouyang S."/>
            <person name="Liang Y."/>
            <person name="Zimin A.V."/>
            <person name="Pertea G."/>
            <person name="Qi P."/>
            <person name="Bennetzen J.L."/>
            <person name="Dai X."/>
            <person name="Dawson M.W."/>
            <person name="Muller H.G."/>
            <person name="Kugler K."/>
            <person name="Rivarola-Duarte L."/>
            <person name="Spannagl M."/>
            <person name="Mayer K.F.X."/>
            <person name="Lu F.H."/>
            <person name="Bevan M.W."/>
            <person name="Leroy P."/>
            <person name="Li P."/>
            <person name="You F.M."/>
            <person name="Sun Q."/>
            <person name="Liu Z."/>
            <person name="Lyons E."/>
            <person name="Wicker T."/>
            <person name="Salzberg S.L."/>
            <person name="Devos K.M."/>
            <person name="Dvorak J."/>
        </authorList>
    </citation>
    <scope>NUCLEOTIDE SEQUENCE [LARGE SCALE GENOMIC DNA]</scope>
    <source>
        <strain evidence="3">cv. AL8/78</strain>
    </source>
</reference>
<proteinExistence type="predicted"/>
<dbReference type="Proteomes" id="UP000015105">
    <property type="component" value="Chromosome 7D"/>
</dbReference>
<dbReference type="Gramene" id="AET7Gv21122600.1">
    <property type="protein sequence ID" value="AET7Gv21122600.1"/>
    <property type="gene ID" value="AET7Gv21122600"/>
</dbReference>
<dbReference type="EnsemblPlants" id="AET7Gv21122600.1">
    <property type="protein sequence ID" value="AET7Gv21122600.1"/>
    <property type="gene ID" value="AET7Gv21122600"/>
</dbReference>
<organism evidence="3 4">
    <name type="scientific">Aegilops tauschii subsp. strangulata</name>
    <name type="common">Goatgrass</name>
    <dbReference type="NCBI Taxonomy" id="200361"/>
    <lineage>
        <taxon>Eukaryota</taxon>
        <taxon>Viridiplantae</taxon>
        <taxon>Streptophyta</taxon>
        <taxon>Embryophyta</taxon>
        <taxon>Tracheophyta</taxon>
        <taxon>Spermatophyta</taxon>
        <taxon>Magnoliopsida</taxon>
        <taxon>Liliopsida</taxon>
        <taxon>Poales</taxon>
        <taxon>Poaceae</taxon>
        <taxon>BOP clade</taxon>
        <taxon>Pooideae</taxon>
        <taxon>Triticodae</taxon>
        <taxon>Triticeae</taxon>
        <taxon>Triticinae</taxon>
        <taxon>Aegilops</taxon>
    </lineage>
</organism>
<dbReference type="AlphaFoldDB" id="A0A453SWA1"/>
<reference evidence="4" key="1">
    <citation type="journal article" date="2014" name="Science">
        <title>Ancient hybridizations among the ancestral genomes of bread wheat.</title>
        <authorList>
            <consortium name="International Wheat Genome Sequencing Consortium,"/>
            <person name="Marcussen T."/>
            <person name="Sandve S.R."/>
            <person name="Heier L."/>
            <person name="Spannagl M."/>
            <person name="Pfeifer M."/>
            <person name="Jakobsen K.S."/>
            <person name="Wulff B.B."/>
            <person name="Steuernagel B."/>
            <person name="Mayer K.F."/>
            <person name="Olsen O.A."/>
        </authorList>
    </citation>
    <scope>NUCLEOTIDE SEQUENCE [LARGE SCALE GENOMIC DNA]</scope>
    <source>
        <strain evidence="4">cv. AL8/78</strain>
    </source>
</reference>
<accession>A0A453SWA1</accession>
<evidence type="ECO:0008006" key="5">
    <source>
        <dbReference type="Google" id="ProtNLM"/>
    </source>
</evidence>
<sequence length="109" mass="11394">MDRSMNPFHTAVIALSVLLLVCFVNHGQCRTLGHQDMGSSSKINISPGGLCVKTSCSGVTAHVCFCCLIDSTCHSSLAECEKESYCQRSSTLDAAAATTPAPSTPTGLI</sequence>
<evidence type="ECO:0000313" key="3">
    <source>
        <dbReference type="EnsemblPlants" id="AET7Gv21122600.1"/>
    </source>
</evidence>
<evidence type="ECO:0000313" key="4">
    <source>
        <dbReference type="Proteomes" id="UP000015105"/>
    </source>
</evidence>
<keyword evidence="4" id="KW-1185">Reference proteome</keyword>
<protein>
    <recommendedName>
        <fullName evidence="5">Acidic protein</fullName>
    </recommendedName>
</protein>
<reference evidence="4" key="2">
    <citation type="journal article" date="2017" name="Nat. Plants">
        <title>The Aegilops tauschii genome reveals multiple impacts of transposons.</title>
        <authorList>
            <person name="Zhao G."/>
            <person name="Zou C."/>
            <person name="Li K."/>
            <person name="Wang K."/>
            <person name="Li T."/>
            <person name="Gao L."/>
            <person name="Zhang X."/>
            <person name="Wang H."/>
            <person name="Yang Z."/>
            <person name="Liu X."/>
            <person name="Jiang W."/>
            <person name="Mao L."/>
            <person name="Kong X."/>
            <person name="Jiao Y."/>
            <person name="Jia J."/>
        </authorList>
    </citation>
    <scope>NUCLEOTIDE SEQUENCE [LARGE SCALE GENOMIC DNA]</scope>
    <source>
        <strain evidence="4">cv. AL8/78</strain>
    </source>
</reference>
<keyword evidence="2" id="KW-0732">Signal</keyword>
<feature type="region of interest" description="Disordered" evidence="1">
    <location>
        <begin position="90"/>
        <end position="109"/>
    </location>
</feature>
<feature type="signal peptide" evidence="2">
    <location>
        <begin position="1"/>
        <end position="29"/>
    </location>
</feature>
<evidence type="ECO:0000256" key="2">
    <source>
        <dbReference type="SAM" id="SignalP"/>
    </source>
</evidence>
<reference evidence="3" key="4">
    <citation type="submission" date="2019-03" db="UniProtKB">
        <authorList>
            <consortium name="EnsemblPlants"/>
        </authorList>
    </citation>
    <scope>IDENTIFICATION</scope>
</reference>
<name>A0A453SWA1_AEGTS</name>
<evidence type="ECO:0000256" key="1">
    <source>
        <dbReference type="SAM" id="MobiDB-lite"/>
    </source>
</evidence>